<keyword evidence="3" id="KW-0804">Transcription</keyword>
<dbReference type="GO" id="GO:0003700">
    <property type="term" value="F:DNA-binding transcription factor activity"/>
    <property type="evidence" value="ECO:0007669"/>
    <property type="project" value="InterPro"/>
</dbReference>
<dbReference type="EMBL" id="VSSQ01022472">
    <property type="protein sequence ID" value="MPM68805.1"/>
    <property type="molecule type" value="Genomic_DNA"/>
</dbReference>
<evidence type="ECO:0000256" key="1">
    <source>
        <dbReference type="ARBA" id="ARBA00023015"/>
    </source>
</evidence>
<keyword evidence="2" id="KW-0238">DNA-binding</keyword>
<dbReference type="Gene3D" id="1.10.10.60">
    <property type="entry name" value="Homeodomain-like"/>
    <property type="match status" value="2"/>
</dbReference>
<dbReference type="GO" id="GO:0043565">
    <property type="term" value="F:sequence-specific DNA binding"/>
    <property type="evidence" value="ECO:0007669"/>
    <property type="project" value="InterPro"/>
</dbReference>
<proteinExistence type="predicted"/>
<evidence type="ECO:0000256" key="2">
    <source>
        <dbReference type="ARBA" id="ARBA00023125"/>
    </source>
</evidence>
<dbReference type="PROSITE" id="PS01124">
    <property type="entry name" value="HTH_ARAC_FAMILY_2"/>
    <property type="match status" value="1"/>
</dbReference>
<dbReference type="SMART" id="SM00342">
    <property type="entry name" value="HTH_ARAC"/>
    <property type="match status" value="1"/>
</dbReference>
<name>A0A645BTZ6_9ZZZZ</name>
<evidence type="ECO:0000313" key="5">
    <source>
        <dbReference type="EMBL" id="MPM68805.1"/>
    </source>
</evidence>
<dbReference type="PANTHER" id="PTHR43280:SF2">
    <property type="entry name" value="HTH-TYPE TRANSCRIPTIONAL REGULATOR EXSA"/>
    <property type="match status" value="1"/>
</dbReference>
<gene>
    <name evidence="5" type="primary">rhaR_119</name>
    <name evidence="5" type="ORF">SDC9_115739</name>
</gene>
<feature type="domain" description="HTH araC/xylS-type" evidence="4">
    <location>
        <begin position="234"/>
        <end position="332"/>
    </location>
</feature>
<evidence type="ECO:0000256" key="3">
    <source>
        <dbReference type="ARBA" id="ARBA00023163"/>
    </source>
</evidence>
<protein>
    <submittedName>
        <fullName evidence="5">HTH-type transcriptional activator RhaR</fullName>
    </submittedName>
</protein>
<dbReference type="Pfam" id="PF12833">
    <property type="entry name" value="HTH_18"/>
    <property type="match status" value="1"/>
</dbReference>
<reference evidence="5" key="1">
    <citation type="submission" date="2019-08" db="EMBL/GenBank/DDBJ databases">
        <authorList>
            <person name="Kucharzyk K."/>
            <person name="Murdoch R.W."/>
            <person name="Higgins S."/>
            <person name="Loffler F."/>
        </authorList>
    </citation>
    <scope>NUCLEOTIDE SEQUENCE</scope>
</reference>
<evidence type="ECO:0000259" key="4">
    <source>
        <dbReference type="PROSITE" id="PS01124"/>
    </source>
</evidence>
<dbReference type="SUPFAM" id="SSF46689">
    <property type="entry name" value="Homeodomain-like"/>
    <property type="match status" value="2"/>
</dbReference>
<dbReference type="AlphaFoldDB" id="A0A645BTZ6"/>
<dbReference type="InterPro" id="IPR009057">
    <property type="entry name" value="Homeodomain-like_sf"/>
</dbReference>
<dbReference type="PANTHER" id="PTHR43280">
    <property type="entry name" value="ARAC-FAMILY TRANSCRIPTIONAL REGULATOR"/>
    <property type="match status" value="1"/>
</dbReference>
<organism evidence="5">
    <name type="scientific">bioreactor metagenome</name>
    <dbReference type="NCBI Taxonomy" id="1076179"/>
    <lineage>
        <taxon>unclassified sequences</taxon>
        <taxon>metagenomes</taxon>
        <taxon>ecological metagenomes</taxon>
    </lineage>
</organism>
<keyword evidence="1" id="KW-0805">Transcription regulation</keyword>
<comment type="caution">
    <text evidence="5">The sequence shown here is derived from an EMBL/GenBank/DDBJ whole genome shotgun (WGS) entry which is preliminary data.</text>
</comment>
<accession>A0A645BTZ6</accession>
<dbReference type="InterPro" id="IPR018060">
    <property type="entry name" value="HTH_AraC"/>
</dbReference>
<sequence length="337" mass="37984">MLTSFKVALGEIRSLAQLQTFLFKHQSGFRLQGCNFLATKSETTPIAQEPGIHSLSPIIRDQKLLGYVLLQPTQWDASLLETLSVYIGDAAHHILRLNMPRASIQQVSSGKARTADIYLYGSPPQELSRRSKQIFSNFEHLVTAVSEAKPMAILTDSLSAVEIMDLRSLTNTKTVPIIMYKKRWSNQDGETYYNLSQVLLCDPALAGSKEFLNRLEAVVSEIQPLKDAASALAKHIFFALHRRFDTPFARWELAQELGLSEDYLCVLFKAEYGLTIWEYLNRYRIWHAANLLGTTTLPVEVVAKMSGFTSSPYFSRMYRRLTGKAPSASRNGRNQAQ</sequence>